<proteinExistence type="predicted"/>
<sequence>MTAADGKKGTALATAKTDGDAAARLADQVISTVLKQGSSVIDQAIDAQFKMERAKAQLDAAVTGATDAENAYTSVPEDKAPATAAKDSATAVQTDAGTQVTDATAGVKNAREAVQKARKVIYDNAVLQSADSASSAQRVEDDAIVANAAKAEQDVNAVVSKIATVNTMPQTTKTELESKLRAAKDALKQAMKADIDAKLALDFAKAVKAGGDAASKVASIPAGTKTKAEAARDKANGDVSKMEALTGDVATANPNAPSPKAITDAKRIITDTQLLLDKQNAVEAVNKALTNAKTLTTQVTADESRTKALQLQAKSLKDDADAQSKLAQQAEVEAKTANDQNPTPDTKMAYESAQRSSLKAQDDARDVDTEASNVDSAVTSLTSAVSAFNAAITSAEGKNAPTTIMSQTTRTLADQEKYKVLVETKKAEREAEKVKIAADKAALAMQKVTRLANDAKAQARRTMNQTPQGRAEGERVAQQVIQQDINDRKAENERQALERAQQLLRATQQEAAQQPPPIDTMAQPMTDTGLQSPQMDQTQPEVPSFYDSVGDTGNTNIAHFHDEVYSQAAAGDSDVNCLNQLDQCSDPSVAARCGGTCSRDTNGQDQTSDCNKMADLCNEEHFQELLNTYCKGSCAGKRK</sequence>
<evidence type="ECO:0000313" key="2">
    <source>
        <dbReference type="EMBL" id="KAI1711388.1"/>
    </source>
</evidence>
<dbReference type="EMBL" id="JAKKPZ010000022">
    <property type="protein sequence ID" value="KAI1711388.1"/>
    <property type="molecule type" value="Genomic_DNA"/>
</dbReference>
<evidence type="ECO:0000256" key="1">
    <source>
        <dbReference type="SAM" id="MobiDB-lite"/>
    </source>
</evidence>
<evidence type="ECO:0000313" key="3">
    <source>
        <dbReference type="Proteomes" id="UP001201812"/>
    </source>
</evidence>
<gene>
    <name evidence="2" type="ORF">DdX_10267</name>
</gene>
<reference evidence="2" key="1">
    <citation type="submission" date="2022-01" db="EMBL/GenBank/DDBJ databases">
        <title>Genome Sequence Resource for Two Populations of Ditylenchus destructor, the Migratory Endoparasitic Phytonematode.</title>
        <authorList>
            <person name="Zhang H."/>
            <person name="Lin R."/>
            <person name="Xie B."/>
        </authorList>
    </citation>
    <scope>NUCLEOTIDE SEQUENCE</scope>
    <source>
        <strain evidence="2">BazhouSP</strain>
    </source>
</reference>
<accession>A0AAD4N4L9</accession>
<feature type="region of interest" description="Disordered" evidence="1">
    <location>
        <begin position="455"/>
        <end position="475"/>
    </location>
</feature>
<keyword evidence="3" id="KW-1185">Reference proteome</keyword>
<name>A0AAD4N4L9_9BILA</name>
<dbReference type="Proteomes" id="UP001201812">
    <property type="component" value="Unassembled WGS sequence"/>
</dbReference>
<comment type="caution">
    <text evidence="2">The sequence shown here is derived from an EMBL/GenBank/DDBJ whole genome shotgun (WGS) entry which is preliminary data.</text>
</comment>
<protein>
    <submittedName>
        <fullName evidence="2">Uncharacterized protein</fullName>
    </submittedName>
</protein>
<organism evidence="2 3">
    <name type="scientific">Ditylenchus destructor</name>
    <dbReference type="NCBI Taxonomy" id="166010"/>
    <lineage>
        <taxon>Eukaryota</taxon>
        <taxon>Metazoa</taxon>
        <taxon>Ecdysozoa</taxon>
        <taxon>Nematoda</taxon>
        <taxon>Chromadorea</taxon>
        <taxon>Rhabditida</taxon>
        <taxon>Tylenchina</taxon>
        <taxon>Tylenchomorpha</taxon>
        <taxon>Sphaerularioidea</taxon>
        <taxon>Anguinidae</taxon>
        <taxon>Anguininae</taxon>
        <taxon>Ditylenchus</taxon>
    </lineage>
</organism>
<feature type="region of interest" description="Disordered" evidence="1">
    <location>
        <begin position="331"/>
        <end position="371"/>
    </location>
</feature>
<dbReference type="AlphaFoldDB" id="A0AAD4N4L9"/>